<keyword evidence="1" id="KW-0812">Transmembrane</keyword>
<evidence type="ECO:0000313" key="3">
    <source>
        <dbReference type="Proteomes" id="UP000002698"/>
    </source>
</evidence>
<keyword evidence="3" id="KW-1185">Reference proteome</keyword>
<dbReference type="Proteomes" id="UP000002698">
    <property type="component" value="Chromosome"/>
</dbReference>
<dbReference type="eggNOG" id="arCOG04581">
    <property type="taxonomic scope" value="Archaea"/>
</dbReference>
<evidence type="ECO:0008006" key="4">
    <source>
        <dbReference type="Google" id="ProtNLM"/>
    </source>
</evidence>
<evidence type="ECO:0000256" key="1">
    <source>
        <dbReference type="SAM" id="Phobius"/>
    </source>
</evidence>
<dbReference type="EMBL" id="CR936257">
    <property type="protein sequence ID" value="CAI49159.1"/>
    <property type="molecule type" value="Genomic_DNA"/>
</dbReference>
<dbReference type="STRING" id="348780.NP_2136A"/>
<name>A0A1U7EVT1_NATPD</name>
<dbReference type="HOGENOM" id="CLU_143266_0_0_2"/>
<keyword evidence="1" id="KW-0472">Membrane</keyword>
<sequence>MVVDTVMYTLHTAFGALWAGSVLFVVLAVLPLAMNAKIDPGAFASVVSKLQWITRISAVVLLATGGHLAGTRYTAERLTGTTPGYVVLAMLALWLLLAAVVEIGSARANRGLAEDKIREPARNARPFYLLGAVFAVGLLVTAGLLGEPSLIL</sequence>
<dbReference type="AlphaFoldDB" id="A0A1U7EVT1"/>
<dbReference type="RefSeq" id="WP_011322787.1">
    <property type="nucleotide sequence ID" value="NC_007426.1"/>
</dbReference>
<proteinExistence type="predicted"/>
<dbReference type="EnsemblBacteria" id="CAI49159">
    <property type="protein sequence ID" value="CAI49159"/>
    <property type="gene ID" value="NP_2136A"/>
</dbReference>
<dbReference type="GeneID" id="3701361"/>
<feature type="transmembrane region" description="Helical" evidence="1">
    <location>
        <begin position="52"/>
        <end position="73"/>
    </location>
</feature>
<gene>
    <name evidence="2" type="ordered locus">NP_2136A</name>
</gene>
<evidence type="ECO:0000313" key="2">
    <source>
        <dbReference type="EMBL" id="CAI49159.1"/>
    </source>
</evidence>
<protein>
    <recommendedName>
        <fullName evidence="4">Transporter</fullName>
    </recommendedName>
</protein>
<reference evidence="2 3" key="1">
    <citation type="journal article" date="2005" name="Genome Res.">
        <title>Living with two extremes: conclusions from the genome sequence of Natronomonas pharaonis.</title>
        <authorList>
            <person name="Falb M."/>
            <person name="Pfeiffer F."/>
            <person name="Palm P."/>
            <person name="Rodewald K."/>
            <person name="Hickmann V."/>
            <person name="Tittor J."/>
            <person name="Oesterhelt D."/>
        </authorList>
    </citation>
    <scope>NUCLEOTIDE SEQUENCE [LARGE SCALE GENOMIC DNA]</scope>
    <source>
        <strain evidence="3">ATCC 35678 / DSM 2160 / CIP 103997 / JCM 8858 / NBRC 14720 / NCIMB 2260 / Gabara</strain>
    </source>
</reference>
<feature type="transmembrane region" description="Helical" evidence="1">
    <location>
        <begin position="127"/>
        <end position="146"/>
    </location>
</feature>
<organism evidence="2 3">
    <name type="scientific">Natronomonas pharaonis (strain ATCC 35678 / DSM 2160 / CIP 103997 / JCM 8858 / NBRC 14720 / NCIMB 2260 / Gabara)</name>
    <name type="common">Halobacterium pharaonis</name>
    <dbReference type="NCBI Taxonomy" id="348780"/>
    <lineage>
        <taxon>Archaea</taxon>
        <taxon>Methanobacteriati</taxon>
        <taxon>Methanobacteriota</taxon>
        <taxon>Stenosarchaea group</taxon>
        <taxon>Halobacteria</taxon>
        <taxon>Halobacteriales</taxon>
        <taxon>Natronomonadaceae</taxon>
        <taxon>Natronomonas</taxon>
    </lineage>
</organism>
<keyword evidence="1" id="KW-1133">Transmembrane helix</keyword>
<accession>A0A1U7EVT1</accession>
<dbReference type="KEGG" id="nph:NP_2136A"/>
<feature type="transmembrane region" description="Helical" evidence="1">
    <location>
        <begin position="85"/>
        <end position="106"/>
    </location>
</feature>
<feature type="transmembrane region" description="Helical" evidence="1">
    <location>
        <begin position="12"/>
        <end position="32"/>
    </location>
</feature>